<dbReference type="Gene3D" id="3.40.50.10140">
    <property type="entry name" value="Toll/interleukin-1 receptor homology (TIR) domain"/>
    <property type="match status" value="2"/>
</dbReference>
<dbReference type="PANTHER" id="PTHR47508:SF1">
    <property type="entry name" value="NON-SPECIFIC SERINE_THREONINE PROTEIN KINASE"/>
    <property type="match status" value="1"/>
</dbReference>
<accession>A0AAU9XPM2</accession>
<dbReference type="Pfam" id="PF13676">
    <property type="entry name" value="TIR_2"/>
    <property type="match status" value="2"/>
</dbReference>
<dbReference type="Proteomes" id="UP001159428">
    <property type="component" value="Unassembled WGS sequence"/>
</dbReference>
<protein>
    <recommendedName>
        <fullName evidence="2">TIR domain-containing protein</fullName>
    </recommendedName>
</protein>
<organism evidence="3 4">
    <name type="scientific">Pocillopora meandrina</name>
    <dbReference type="NCBI Taxonomy" id="46732"/>
    <lineage>
        <taxon>Eukaryota</taxon>
        <taxon>Metazoa</taxon>
        <taxon>Cnidaria</taxon>
        <taxon>Anthozoa</taxon>
        <taxon>Hexacorallia</taxon>
        <taxon>Scleractinia</taxon>
        <taxon>Astrocoeniina</taxon>
        <taxon>Pocilloporidae</taxon>
        <taxon>Pocillopora</taxon>
    </lineage>
</organism>
<keyword evidence="4" id="KW-1185">Reference proteome</keyword>
<dbReference type="InterPro" id="IPR000157">
    <property type="entry name" value="TIR_dom"/>
</dbReference>
<evidence type="ECO:0000259" key="2">
    <source>
        <dbReference type="Pfam" id="PF13676"/>
    </source>
</evidence>
<evidence type="ECO:0000256" key="1">
    <source>
        <dbReference type="SAM" id="Coils"/>
    </source>
</evidence>
<dbReference type="InterPro" id="IPR035897">
    <property type="entry name" value="Toll_tir_struct_dom_sf"/>
</dbReference>
<dbReference type="GO" id="GO:0007165">
    <property type="term" value="P:signal transduction"/>
    <property type="evidence" value="ECO:0007669"/>
    <property type="project" value="InterPro"/>
</dbReference>
<evidence type="ECO:0000313" key="4">
    <source>
        <dbReference type="Proteomes" id="UP001159428"/>
    </source>
</evidence>
<dbReference type="Gene3D" id="2.30.30.140">
    <property type="match status" value="1"/>
</dbReference>
<name>A0AAU9XPM2_9CNID</name>
<evidence type="ECO:0000313" key="3">
    <source>
        <dbReference type="EMBL" id="CAH3152727.1"/>
    </source>
</evidence>
<gene>
    <name evidence="3" type="ORF">PMEA_00026812</name>
</gene>
<comment type="caution">
    <text evidence="3">The sequence shown here is derived from an EMBL/GenBank/DDBJ whole genome shotgun (WGS) entry which is preliminary data.</text>
</comment>
<sequence length="799" mass="89542">MGCAPSSQSFQVHENETRLLQEIDRLRSIEQSRQAEISKLQVENEKLRQGQVNGGYAMVKRSDSPEEDGHEMLVKEIERLILEQSEKENELSELRRTNEQLNLTLQQNPPQVQQFVNKNRNLPKVGDPVLAMWESTPWQYFTATIVSFNSEKLQYKINWDDQDPTGRIIDYYNLALDRVPEPDEVAIGSIVLFPQGKYRGQEGVRLGGLRYHQGRITSVSNGPGGQKLYDGVHTKGEADNKWITYSGYNFYFTGMELSKLRISPNVLDILSDNDSGSAVDGLIRPCDIFISYSKANSPSAIRNRELGPSDPPPSYNEAVLSSICDPRDIRYQLEGCGATVNGDRQAQNSLIETVQQINTAKVFVACLSDEYVKDEICRQEFQYAKKTARKPVIPVVVGSGSFEWMMTVVGLLIAGEVYIHFSNRDVQDSKMTELLRAVKKSVPEVKFPEELGSVQDLQSAGDTSDAGIRDSADVFISYCWLNSENAHKAKHVTEFIGSPFADPRKVHSSLVKANKFSLWIDIERLRTTNQNEESLGMFEQIAEGLGKAKVVLAFVSKQYANSENCRIELQFALKSLKKPLVPVIVGADNDWQKTVVGLLVGGQEIQAINLQDVHSEDVFTEKLAEIQEAILPLLGHAEEARSYRAPVIGDHVISHHQQWAYYAATIVSFDRETLKYTVDWDDGDPTGKVQSYKDLAIDKIPSEDQVGVDSIVFFPQGGYGATEGNNTGGVRYHEGVVTRVYKDSSGAWRYDGHHTKGAEEGKWVTYKDYNYNFNGIPLQMLRIAPNAMDALMACKEAFS</sequence>
<reference evidence="3 4" key="1">
    <citation type="submission" date="2022-05" db="EMBL/GenBank/DDBJ databases">
        <authorList>
            <consortium name="Genoscope - CEA"/>
            <person name="William W."/>
        </authorList>
    </citation>
    <scope>NUCLEOTIDE SEQUENCE [LARGE SCALE GENOMIC DNA]</scope>
</reference>
<keyword evidence="1" id="KW-0175">Coiled coil</keyword>
<feature type="coiled-coil region" evidence="1">
    <location>
        <begin position="70"/>
        <end position="104"/>
    </location>
</feature>
<dbReference type="AlphaFoldDB" id="A0AAU9XPM2"/>
<feature type="domain" description="TIR" evidence="2">
    <location>
        <begin position="505"/>
        <end position="613"/>
    </location>
</feature>
<proteinExistence type="predicted"/>
<dbReference type="PANTHER" id="PTHR47508">
    <property type="entry name" value="SAM DOMAIN-CONTAINING PROTEIN-RELATED"/>
    <property type="match status" value="1"/>
</dbReference>
<dbReference type="SUPFAM" id="SSF52200">
    <property type="entry name" value="Toll/Interleukin receptor TIR domain"/>
    <property type="match status" value="2"/>
</dbReference>
<feature type="domain" description="TIR" evidence="2">
    <location>
        <begin position="328"/>
        <end position="431"/>
    </location>
</feature>
<dbReference type="EMBL" id="CALNXJ010000051">
    <property type="protein sequence ID" value="CAH3152727.1"/>
    <property type="molecule type" value="Genomic_DNA"/>
</dbReference>